<dbReference type="EMBL" id="ADBL01002325">
    <property type="status" value="NOT_ANNOTATED_CDS"/>
    <property type="molecule type" value="Genomic_DNA"/>
</dbReference>
<evidence type="ECO:0008006" key="5">
    <source>
        <dbReference type="Google" id="ProtNLM"/>
    </source>
</evidence>
<proteinExistence type="predicted"/>
<dbReference type="EMBL" id="GL876975">
    <property type="protein sequence ID" value="KLU90537.1"/>
    <property type="molecule type" value="Genomic_DNA"/>
</dbReference>
<evidence type="ECO:0000313" key="4">
    <source>
        <dbReference type="Proteomes" id="UP000011715"/>
    </source>
</evidence>
<feature type="signal peptide" evidence="1">
    <location>
        <begin position="1"/>
        <end position="20"/>
    </location>
</feature>
<accession>A0A0C4ECG6</accession>
<evidence type="ECO:0000313" key="3">
    <source>
        <dbReference type="EnsemblFungi" id="MAPG_10390T0"/>
    </source>
</evidence>
<organism evidence="3 4">
    <name type="scientific">Magnaporthiopsis poae (strain ATCC 64411 / 73-15)</name>
    <name type="common">Kentucky bluegrass fungus</name>
    <name type="synonym">Magnaporthe poae</name>
    <dbReference type="NCBI Taxonomy" id="644358"/>
    <lineage>
        <taxon>Eukaryota</taxon>
        <taxon>Fungi</taxon>
        <taxon>Dikarya</taxon>
        <taxon>Ascomycota</taxon>
        <taxon>Pezizomycotina</taxon>
        <taxon>Sordariomycetes</taxon>
        <taxon>Sordariomycetidae</taxon>
        <taxon>Magnaporthales</taxon>
        <taxon>Magnaporthaceae</taxon>
        <taxon>Magnaporthiopsis</taxon>
    </lineage>
</organism>
<dbReference type="Proteomes" id="UP000011715">
    <property type="component" value="Unassembled WGS sequence"/>
</dbReference>
<sequence length="103" mass="11502">MAARFLVSAHLSFFASPLCCFRDHPPPGATAMRTRKNGLGLRRDDGMVVPESGRAQGQASRLKEIKQKTALRGSLLLTDIFCRLSWCSPFFFYCRSETLLTCS</sequence>
<protein>
    <recommendedName>
        <fullName evidence="5">Secreted protein</fullName>
    </recommendedName>
</protein>
<reference evidence="4" key="2">
    <citation type="submission" date="2010-05" db="EMBL/GenBank/DDBJ databases">
        <title>The genome sequence of Magnaporthe poae strain ATCC 64411.</title>
        <authorList>
            <person name="Ma L.-J."/>
            <person name="Dead R."/>
            <person name="Young S."/>
            <person name="Zeng Q."/>
            <person name="Koehrsen M."/>
            <person name="Alvarado L."/>
            <person name="Berlin A."/>
            <person name="Chapman S.B."/>
            <person name="Chen Z."/>
            <person name="Freedman E."/>
            <person name="Gellesch M."/>
            <person name="Goldberg J."/>
            <person name="Griggs A."/>
            <person name="Gujja S."/>
            <person name="Heilman E.R."/>
            <person name="Heiman D."/>
            <person name="Hepburn T."/>
            <person name="Howarth C."/>
            <person name="Jen D."/>
            <person name="Larson L."/>
            <person name="Mehta T."/>
            <person name="Neiman D."/>
            <person name="Pearson M."/>
            <person name="Roberts A."/>
            <person name="Saif S."/>
            <person name="Shea T."/>
            <person name="Shenoy N."/>
            <person name="Sisk P."/>
            <person name="Stolte C."/>
            <person name="Sykes S."/>
            <person name="Walk T."/>
            <person name="White J."/>
            <person name="Yandava C."/>
            <person name="Haas B."/>
            <person name="Nusbaum C."/>
            <person name="Birren B."/>
        </authorList>
    </citation>
    <scope>NUCLEOTIDE SEQUENCE [LARGE SCALE GENOMIC DNA]</scope>
    <source>
        <strain evidence="4">ATCC 64411 / 73-15</strain>
    </source>
</reference>
<evidence type="ECO:0000256" key="1">
    <source>
        <dbReference type="SAM" id="SignalP"/>
    </source>
</evidence>
<dbReference type="VEuPathDB" id="FungiDB:MAPG_10390"/>
<reference evidence="3" key="5">
    <citation type="submission" date="2015-06" db="UniProtKB">
        <authorList>
            <consortium name="EnsemblFungi"/>
        </authorList>
    </citation>
    <scope>IDENTIFICATION</scope>
    <source>
        <strain evidence="3">ATCC 64411</strain>
    </source>
</reference>
<name>A0A0C4ECG6_MAGP6</name>
<feature type="chain" id="PRO_5009385992" description="Secreted protein" evidence="1">
    <location>
        <begin position="21"/>
        <end position="103"/>
    </location>
</feature>
<keyword evidence="1" id="KW-0732">Signal</keyword>
<dbReference type="EnsemblFungi" id="MAPG_10390T0">
    <property type="protein sequence ID" value="MAPG_10390T0"/>
    <property type="gene ID" value="MAPG_10390"/>
</dbReference>
<reference evidence="3" key="4">
    <citation type="journal article" date="2015" name="G3 (Bethesda)">
        <title>Genome sequences of three phytopathogenic species of the Magnaporthaceae family of fungi.</title>
        <authorList>
            <person name="Okagaki L.H."/>
            <person name="Nunes C.C."/>
            <person name="Sailsbery J."/>
            <person name="Clay B."/>
            <person name="Brown D."/>
            <person name="John T."/>
            <person name="Oh Y."/>
            <person name="Young N."/>
            <person name="Fitzgerald M."/>
            <person name="Haas B.J."/>
            <person name="Zeng Q."/>
            <person name="Young S."/>
            <person name="Adiconis X."/>
            <person name="Fan L."/>
            <person name="Levin J.Z."/>
            <person name="Mitchell T.K."/>
            <person name="Okubara P.A."/>
            <person name="Farman M.L."/>
            <person name="Kohn L.M."/>
            <person name="Birren B."/>
            <person name="Ma L.-J."/>
            <person name="Dean R.A."/>
        </authorList>
    </citation>
    <scope>NUCLEOTIDE SEQUENCE</scope>
    <source>
        <strain evidence="3">ATCC 64411 / 73-15</strain>
    </source>
</reference>
<evidence type="ECO:0000313" key="2">
    <source>
        <dbReference type="EMBL" id="KLU90537.1"/>
    </source>
</evidence>
<reference evidence="2" key="3">
    <citation type="submission" date="2011-03" db="EMBL/GenBank/DDBJ databases">
        <title>Annotation of Magnaporthe poae ATCC 64411.</title>
        <authorList>
            <person name="Ma L.-J."/>
            <person name="Dead R."/>
            <person name="Young S.K."/>
            <person name="Zeng Q."/>
            <person name="Gargeya S."/>
            <person name="Fitzgerald M."/>
            <person name="Haas B."/>
            <person name="Abouelleil A."/>
            <person name="Alvarado L."/>
            <person name="Arachchi H.M."/>
            <person name="Berlin A."/>
            <person name="Brown A."/>
            <person name="Chapman S.B."/>
            <person name="Chen Z."/>
            <person name="Dunbar C."/>
            <person name="Freedman E."/>
            <person name="Gearin G."/>
            <person name="Gellesch M."/>
            <person name="Goldberg J."/>
            <person name="Griggs A."/>
            <person name="Gujja S."/>
            <person name="Heiman D."/>
            <person name="Howarth C."/>
            <person name="Larson L."/>
            <person name="Lui A."/>
            <person name="MacDonald P.J.P."/>
            <person name="Mehta T."/>
            <person name="Montmayeur A."/>
            <person name="Murphy C."/>
            <person name="Neiman D."/>
            <person name="Pearson M."/>
            <person name="Priest M."/>
            <person name="Roberts A."/>
            <person name="Saif S."/>
            <person name="Shea T."/>
            <person name="Shenoy N."/>
            <person name="Sisk P."/>
            <person name="Stolte C."/>
            <person name="Sykes S."/>
            <person name="Yandava C."/>
            <person name="Wortman J."/>
            <person name="Nusbaum C."/>
            <person name="Birren B."/>
        </authorList>
    </citation>
    <scope>NUCLEOTIDE SEQUENCE</scope>
    <source>
        <strain evidence="2">ATCC 64411</strain>
    </source>
</reference>
<keyword evidence="4" id="KW-1185">Reference proteome</keyword>
<dbReference type="AlphaFoldDB" id="A0A0C4ECG6"/>
<reference evidence="2" key="1">
    <citation type="submission" date="2010-05" db="EMBL/GenBank/DDBJ databases">
        <title>The Genome Sequence of Magnaporthe poae strain ATCC 64411.</title>
        <authorList>
            <consortium name="The Broad Institute Genome Sequencing Platform"/>
            <consortium name="Broad Institute Genome Sequencing Center for Infectious Disease"/>
            <person name="Ma L.-J."/>
            <person name="Dead R."/>
            <person name="Young S."/>
            <person name="Zeng Q."/>
            <person name="Koehrsen M."/>
            <person name="Alvarado L."/>
            <person name="Berlin A."/>
            <person name="Chapman S.B."/>
            <person name="Chen Z."/>
            <person name="Freedman E."/>
            <person name="Gellesch M."/>
            <person name="Goldberg J."/>
            <person name="Griggs A."/>
            <person name="Gujja S."/>
            <person name="Heilman E.R."/>
            <person name="Heiman D."/>
            <person name="Hepburn T."/>
            <person name="Howarth C."/>
            <person name="Jen D."/>
            <person name="Larson L."/>
            <person name="Mehta T."/>
            <person name="Neiman D."/>
            <person name="Pearson M."/>
            <person name="Roberts A."/>
            <person name="Saif S."/>
            <person name="Shea T."/>
            <person name="Shenoy N."/>
            <person name="Sisk P."/>
            <person name="Stolte C."/>
            <person name="Sykes S."/>
            <person name="Walk T."/>
            <person name="White J."/>
            <person name="Yandava C."/>
            <person name="Haas B."/>
            <person name="Nusbaum C."/>
            <person name="Birren B."/>
        </authorList>
    </citation>
    <scope>NUCLEOTIDE SEQUENCE</scope>
    <source>
        <strain evidence="2">ATCC 64411</strain>
    </source>
</reference>
<gene>
    <name evidence="2" type="ORF">MAPG_10390</name>
</gene>